<comment type="caution">
    <text evidence="2">The sequence shown here is derived from an EMBL/GenBank/DDBJ whole genome shotgun (WGS) entry which is preliminary data.</text>
</comment>
<dbReference type="Gene3D" id="1.10.3360.10">
    <property type="entry name" value="VPA0735-like domain"/>
    <property type="match status" value="1"/>
</dbReference>
<protein>
    <submittedName>
        <fullName evidence="2">Uncharacterized protein DUF1214</fullName>
    </submittedName>
</protein>
<evidence type="ECO:0000313" key="2">
    <source>
        <dbReference type="EMBL" id="TWI80830.1"/>
    </source>
</evidence>
<dbReference type="AlphaFoldDB" id="A0A562SJ73"/>
<keyword evidence="3" id="KW-1185">Reference proteome</keyword>
<dbReference type="SUPFAM" id="SSF160935">
    <property type="entry name" value="VPA0735-like"/>
    <property type="match status" value="1"/>
</dbReference>
<dbReference type="PANTHER" id="PTHR36509:SF3">
    <property type="entry name" value="SIGNAL PEPTIDE PROTEIN"/>
    <property type="match status" value="1"/>
</dbReference>
<dbReference type="EMBL" id="VLLF01000011">
    <property type="protein sequence ID" value="TWI80830.1"/>
    <property type="molecule type" value="Genomic_DNA"/>
</dbReference>
<evidence type="ECO:0000313" key="3">
    <source>
        <dbReference type="Proteomes" id="UP000320593"/>
    </source>
</evidence>
<reference evidence="2 3" key="1">
    <citation type="submission" date="2019-07" db="EMBL/GenBank/DDBJ databases">
        <title>Genomic Encyclopedia of Archaeal and Bacterial Type Strains, Phase II (KMG-II): from individual species to whole genera.</title>
        <authorList>
            <person name="Goeker M."/>
        </authorList>
    </citation>
    <scope>NUCLEOTIDE SEQUENCE [LARGE SCALE GENOMIC DNA]</scope>
    <source>
        <strain evidence="2 3">ATCC BAA-252</strain>
    </source>
</reference>
<dbReference type="InterPro" id="IPR010621">
    <property type="entry name" value="DUF1214"/>
</dbReference>
<sequence>MVQSATNNVKIAIRILDTSPESVDTVKSGLKLAWHGEEPQSSTPIIGADPVWSSTPPRGLAFWEVLHAIIQEEPVRTEDKAWMAMLKPLGIEKGQPFEPDARQTAILTRGAIMGELMARNMQTNPRFTEPWWEGTSWYKSFDLSVPQITEERVELDERAVWFYEAVGSSEGMVNPQPGVGQVYMTTKRDSNGDLLRADRTYRLSLPADVPVANFWSLTLYSSETRRPYDNGPELTDASLDSRMEQLKVNEDGSVDLFIGPEAPEGMESNHMATVGDDGWFVYFRLYGPEEPFFDKSFALPDFEPVD</sequence>
<dbReference type="PANTHER" id="PTHR36509">
    <property type="entry name" value="BLL3101 PROTEIN"/>
    <property type="match status" value="1"/>
</dbReference>
<organism evidence="2 3">
    <name type="scientific">Roseibium hamelinense</name>
    <dbReference type="NCBI Taxonomy" id="150831"/>
    <lineage>
        <taxon>Bacteria</taxon>
        <taxon>Pseudomonadati</taxon>
        <taxon>Pseudomonadota</taxon>
        <taxon>Alphaproteobacteria</taxon>
        <taxon>Hyphomicrobiales</taxon>
        <taxon>Stappiaceae</taxon>
        <taxon>Roseibium</taxon>
    </lineage>
</organism>
<proteinExistence type="predicted"/>
<dbReference type="RefSeq" id="WP_208995340.1">
    <property type="nucleotide sequence ID" value="NZ_SMLY01000077.1"/>
</dbReference>
<name>A0A562SJ73_9HYPH</name>
<dbReference type="Pfam" id="PF06742">
    <property type="entry name" value="DUF1214"/>
    <property type="match status" value="1"/>
</dbReference>
<accession>A0A562SJ73</accession>
<dbReference type="Proteomes" id="UP000320593">
    <property type="component" value="Unassembled WGS sequence"/>
</dbReference>
<evidence type="ECO:0000259" key="1">
    <source>
        <dbReference type="Pfam" id="PF06742"/>
    </source>
</evidence>
<feature type="domain" description="DUF1214" evidence="1">
    <location>
        <begin position="181"/>
        <end position="290"/>
    </location>
</feature>
<gene>
    <name evidence="2" type="ORF">JM93_04045</name>
</gene>
<dbReference type="Gene3D" id="2.60.120.600">
    <property type="entry name" value="Domain of unknown function DUF1214, C-terminal domain"/>
    <property type="match status" value="1"/>
</dbReference>
<dbReference type="InterPro" id="IPR037049">
    <property type="entry name" value="DUF1214_C_sf"/>
</dbReference>